<name>A0A2W5FBI5_9BACT</name>
<evidence type="ECO:0000256" key="4">
    <source>
        <dbReference type="ARBA" id="ARBA00011738"/>
    </source>
</evidence>
<keyword evidence="7" id="KW-0479">Metal-binding</keyword>
<comment type="caution">
    <text evidence="12">The sequence shown here is derived from an EMBL/GenBank/DDBJ whole genome shotgun (WGS) entry which is preliminary data.</text>
</comment>
<dbReference type="InterPro" id="IPR033247">
    <property type="entry name" value="Transketolase_fam"/>
</dbReference>
<dbReference type="Gene3D" id="3.40.50.920">
    <property type="match status" value="1"/>
</dbReference>
<dbReference type="GO" id="GO:0006098">
    <property type="term" value="P:pentose-phosphate shunt"/>
    <property type="evidence" value="ECO:0007669"/>
    <property type="project" value="TreeGrafter"/>
</dbReference>
<dbReference type="Proteomes" id="UP000249739">
    <property type="component" value="Unassembled WGS sequence"/>
</dbReference>
<feature type="non-terminal residue" evidence="12">
    <location>
        <position position="1"/>
    </location>
</feature>
<comment type="subunit">
    <text evidence="4">Homodimer.</text>
</comment>
<feature type="domain" description="Transketolase-like pyrimidine-binding" evidence="10">
    <location>
        <begin position="1"/>
        <end position="57"/>
    </location>
</feature>
<evidence type="ECO:0000256" key="2">
    <source>
        <dbReference type="ARBA" id="ARBA00001964"/>
    </source>
</evidence>
<sequence length="195" mass="20660">EDGPTHQPVEHVAALRCIPNLQVFRPCDGIETAEAWELALKSTTAPSVLVLTRQNLPTVRDGGEINQSARGAYILSPSKGEAKAVIFATGSEIEIALNAQKQLAEKNIAASVVSVPSFELFAKQDDAYRASVLGPKSAVKVGIEAAVRMGWDSIIGSDGIFIGMKSFGESAPAEILYKHFGITAEAVVKAIEAKV</sequence>
<evidence type="ECO:0000256" key="7">
    <source>
        <dbReference type="ARBA" id="ARBA00022723"/>
    </source>
</evidence>
<dbReference type="Pfam" id="PF22613">
    <property type="entry name" value="Transketolase_C_1"/>
    <property type="match status" value="1"/>
</dbReference>
<dbReference type="InterPro" id="IPR055152">
    <property type="entry name" value="Transketolase-like_C_2"/>
</dbReference>
<keyword evidence="6 12" id="KW-0808">Transferase</keyword>
<feature type="domain" description="Transketolase-like C-terminal" evidence="11">
    <location>
        <begin position="71"/>
        <end position="183"/>
    </location>
</feature>
<evidence type="ECO:0000256" key="1">
    <source>
        <dbReference type="ARBA" id="ARBA00001946"/>
    </source>
</evidence>
<dbReference type="GO" id="GO:0005829">
    <property type="term" value="C:cytosol"/>
    <property type="evidence" value="ECO:0007669"/>
    <property type="project" value="TreeGrafter"/>
</dbReference>
<evidence type="ECO:0000256" key="3">
    <source>
        <dbReference type="ARBA" id="ARBA00007131"/>
    </source>
</evidence>
<comment type="cofactor">
    <cofactor evidence="2">
        <name>thiamine diphosphate</name>
        <dbReference type="ChEBI" id="CHEBI:58937"/>
    </cofactor>
</comment>
<evidence type="ECO:0000259" key="10">
    <source>
        <dbReference type="Pfam" id="PF02779"/>
    </source>
</evidence>
<comment type="cofactor">
    <cofactor evidence="1">
        <name>Mg(2+)</name>
        <dbReference type="ChEBI" id="CHEBI:18420"/>
    </cofactor>
</comment>
<evidence type="ECO:0000256" key="8">
    <source>
        <dbReference type="ARBA" id="ARBA00022842"/>
    </source>
</evidence>
<keyword evidence="8" id="KW-0460">Magnesium</keyword>
<evidence type="ECO:0000256" key="9">
    <source>
        <dbReference type="ARBA" id="ARBA00023052"/>
    </source>
</evidence>
<gene>
    <name evidence="12" type="ORF">DI586_11035</name>
</gene>
<evidence type="ECO:0000256" key="6">
    <source>
        <dbReference type="ARBA" id="ARBA00022679"/>
    </source>
</evidence>
<dbReference type="GO" id="GO:0004802">
    <property type="term" value="F:transketolase activity"/>
    <property type="evidence" value="ECO:0007669"/>
    <property type="project" value="UniProtKB-EC"/>
</dbReference>
<dbReference type="EC" id="2.2.1.1" evidence="5"/>
<accession>A0A2W5FBI5</accession>
<dbReference type="Gene3D" id="3.40.50.970">
    <property type="match status" value="1"/>
</dbReference>
<organism evidence="12 13">
    <name type="scientific">Micavibrio aeruginosavorus</name>
    <dbReference type="NCBI Taxonomy" id="349221"/>
    <lineage>
        <taxon>Bacteria</taxon>
        <taxon>Pseudomonadati</taxon>
        <taxon>Bdellovibrionota</taxon>
        <taxon>Bdellovibrionia</taxon>
        <taxon>Bdellovibrionales</taxon>
        <taxon>Pseudobdellovibrionaceae</taxon>
        <taxon>Micavibrio</taxon>
    </lineage>
</organism>
<dbReference type="PANTHER" id="PTHR43522">
    <property type="entry name" value="TRANSKETOLASE"/>
    <property type="match status" value="1"/>
</dbReference>
<dbReference type="InterPro" id="IPR029061">
    <property type="entry name" value="THDP-binding"/>
</dbReference>
<evidence type="ECO:0000313" key="12">
    <source>
        <dbReference type="EMBL" id="PZP53451.1"/>
    </source>
</evidence>
<proteinExistence type="inferred from homology"/>
<reference evidence="12 13" key="1">
    <citation type="submission" date="2017-08" db="EMBL/GenBank/DDBJ databases">
        <title>Infants hospitalized years apart are colonized by the same room-sourced microbial strains.</title>
        <authorList>
            <person name="Brooks B."/>
            <person name="Olm M.R."/>
            <person name="Firek B.A."/>
            <person name="Baker R."/>
            <person name="Thomas B.C."/>
            <person name="Morowitz M.J."/>
            <person name="Banfield J.F."/>
        </authorList>
    </citation>
    <scope>NUCLEOTIDE SEQUENCE [LARGE SCALE GENOMIC DNA]</scope>
    <source>
        <strain evidence="12">S2_006_000_R2_64</strain>
    </source>
</reference>
<protein>
    <recommendedName>
        <fullName evidence="5">transketolase</fullName>
        <ecNumber evidence="5">2.2.1.1</ecNumber>
    </recommendedName>
</protein>
<dbReference type="EMBL" id="QFOT01000180">
    <property type="protein sequence ID" value="PZP53451.1"/>
    <property type="molecule type" value="Genomic_DNA"/>
</dbReference>
<dbReference type="GO" id="GO:0046872">
    <property type="term" value="F:metal ion binding"/>
    <property type="evidence" value="ECO:0007669"/>
    <property type="project" value="UniProtKB-KW"/>
</dbReference>
<keyword evidence="9" id="KW-0786">Thiamine pyrophosphate</keyword>
<evidence type="ECO:0000313" key="13">
    <source>
        <dbReference type="Proteomes" id="UP000249739"/>
    </source>
</evidence>
<dbReference type="Pfam" id="PF02779">
    <property type="entry name" value="Transket_pyr"/>
    <property type="match status" value="1"/>
</dbReference>
<dbReference type="InterPro" id="IPR005475">
    <property type="entry name" value="Transketolase-like_Pyr-bd"/>
</dbReference>
<dbReference type="InterPro" id="IPR009014">
    <property type="entry name" value="Transketo_C/PFOR_II"/>
</dbReference>
<comment type="similarity">
    <text evidence="3">Belongs to the transketolase family.</text>
</comment>
<dbReference type="PANTHER" id="PTHR43522:SF2">
    <property type="entry name" value="TRANSKETOLASE 1-RELATED"/>
    <property type="match status" value="1"/>
</dbReference>
<dbReference type="FunFam" id="3.40.50.920:FF:000003">
    <property type="entry name" value="Transketolase"/>
    <property type="match status" value="1"/>
</dbReference>
<dbReference type="AlphaFoldDB" id="A0A2W5FBI5"/>
<dbReference type="SUPFAM" id="SSF52922">
    <property type="entry name" value="TK C-terminal domain-like"/>
    <property type="match status" value="1"/>
</dbReference>
<evidence type="ECO:0000259" key="11">
    <source>
        <dbReference type="Pfam" id="PF22613"/>
    </source>
</evidence>
<evidence type="ECO:0000256" key="5">
    <source>
        <dbReference type="ARBA" id="ARBA00013152"/>
    </source>
</evidence>
<dbReference type="SUPFAM" id="SSF52518">
    <property type="entry name" value="Thiamin diphosphate-binding fold (THDP-binding)"/>
    <property type="match status" value="1"/>
</dbReference>